<dbReference type="EMBL" id="JAGTJS010000034">
    <property type="protein sequence ID" value="KAH7230856.1"/>
    <property type="molecule type" value="Genomic_DNA"/>
</dbReference>
<sequence length="128" mass="13790">MPTSTAYGAWVFQELSISQIQSKKTTIFLSFAFPNTCTRPARAPLPISQLSSQKPPPSLSLLANADGRACASKRAKCNCRRAEAKLHLALTQAPNEASGHLANVLQAHAELEQQAILRGLILQKPTLA</sequence>
<proteinExistence type="predicted"/>
<evidence type="ECO:0000313" key="1">
    <source>
        <dbReference type="EMBL" id="KAH7230856.1"/>
    </source>
</evidence>
<comment type="caution">
    <text evidence="1">The sequence shown here is derived from an EMBL/GenBank/DDBJ whole genome shotgun (WGS) entry which is preliminary data.</text>
</comment>
<accession>A0A9P9G1P9</accession>
<keyword evidence="2" id="KW-1185">Reference proteome</keyword>
<dbReference type="AlphaFoldDB" id="A0A9P9G1P9"/>
<dbReference type="Proteomes" id="UP000736672">
    <property type="component" value="Unassembled WGS sequence"/>
</dbReference>
<gene>
    <name evidence="1" type="ORF">B0J15DRAFT_472860</name>
</gene>
<evidence type="ECO:0000313" key="2">
    <source>
        <dbReference type="Proteomes" id="UP000736672"/>
    </source>
</evidence>
<organism evidence="1 2">
    <name type="scientific">Fusarium solani</name>
    <name type="common">Filamentous fungus</name>
    <dbReference type="NCBI Taxonomy" id="169388"/>
    <lineage>
        <taxon>Eukaryota</taxon>
        <taxon>Fungi</taxon>
        <taxon>Dikarya</taxon>
        <taxon>Ascomycota</taxon>
        <taxon>Pezizomycotina</taxon>
        <taxon>Sordariomycetes</taxon>
        <taxon>Hypocreomycetidae</taxon>
        <taxon>Hypocreales</taxon>
        <taxon>Nectriaceae</taxon>
        <taxon>Fusarium</taxon>
        <taxon>Fusarium solani species complex</taxon>
    </lineage>
</organism>
<protein>
    <submittedName>
        <fullName evidence="1">Uncharacterized protein</fullName>
    </submittedName>
</protein>
<name>A0A9P9G1P9_FUSSL</name>
<dbReference type="OrthoDB" id="10566612at2759"/>
<reference evidence="1" key="1">
    <citation type="journal article" date="2021" name="Nat. Commun.">
        <title>Genetic determinants of endophytism in the Arabidopsis root mycobiome.</title>
        <authorList>
            <person name="Mesny F."/>
            <person name="Miyauchi S."/>
            <person name="Thiergart T."/>
            <person name="Pickel B."/>
            <person name="Atanasova L."/>
            <person name="Karlsson M."/>
            <person name="Huettel B."/>
            <person name="Barry K.W."/>
            <person name="Haridas S."/>
            <person name="Chen C."/>
            <person name="Bauer D."/>
            <person name="Andreopoulos W."/>
            <person name="Pangilinan J."/>
            <person name="LaButti K."/>
            <person name="Riley R."/>
            <person name="Lipzen A."/>
            <person name="Clum A."/>
            <person name="Drula E."/>
            <person name="Henrissat B."/>
            <person name="Kohler A."/>
            <person name="Grigoriev I.V."/>
            <person name="Martin F.M."/>
            <person name="Hacquard S."/>
        </authorList>
    </citation>
    <scope>NUCLEOTIDE SEQUENCE</scope>
    <source>
        <strain evidence="1">FSSC 5 MPI-SDFR-AT-0091</strain>
    </source>
</reference>